<protein>
    <submittedName>
        <fullName evidence="5">Aste57867_4705 protein</fullName>
    </submittedName>
</protein>
<sequence>MASHFASIDMRDGKSFAETAAAMNLSIFTPTSGTLPNPAANNEPMHIWFTRQPDWDVHGCRGAEDLKHADESIDAIAALVANLEASFDYIVLGGFSQGGCLSLHALRKDWSPKVKGIFSMGSFLVAASQVVTGPLGSGAQLPVVMMHGANDDLVSAEFGRETAERLETRGIAVSFRSYEGLLHDISADELNDLLDWVRDLIK</sequence>
<evidence type="ECO:0000259" key="3">
    <source>
        <dbReference type="Pfam" id="PF02230"/>
    </source>
</evidence>
<organism evidence="5 6">
    <name type="scientific">Aphanomyces stellatus</name>
    <dbReference type="NCBI Taxonomy" id="120398"/>
    <lineage>
        <taxon>Eukaryota</taxon>
        <taxon>Sar</taxon>
        <taxon>Stramenopiles</taxon>
        <taxon>Oomycota</taxon>
        <taxon>Saprolegniomycetes</taxon>
        <taxon>Saprolegniales</taxon>
        <taxon>Verrucalvaceae</taxon>
        <taxon>Aphanomyces</taxon>
    </lineage>
</organism>
<accession>A0A485KGZ8</accession>
<evidence type="ECO:0000256" key="1">
    <source>
        <dbReference type="ARBA" id="ARBA00006499"/>
    </source>
</evidence>
<evidence type="ECO:0000313" key="4">
    <source>
        <dbReference type="EMBL" id="KAF0712719.1"/>
    </source>
</evidence>
<dbReference type="OrthoDB" id="2418081at2759"/>
<dbReference type="Proteomes" id="UP000332933">
    <property type="component" value="Unassembled WGS sequence"/>
</dbReference>
<dbReference type="AlphaFoldDB" id="A0A485KGZ8"/>
<keyword evidence="6" id="KW-1185">Reference proteome</keyword>
<evidence type="ECO:0000256" key="2">
    <source>
        <dbReference type="ARBA" id="ARBA00022801"/>
    </source>
</evidence>
<evidence type="ECO:0000313" key="6">
    <source>
        <dbReference type="Proteomes" id="UP000332933"/>
    </source>
</evidence>
<gene>
    <name evidence="5" type="primary">Aste57867_4705</name>
    <name evidence="4" type="ORF">As57867_004692</name>
    <name evidence="5" type="ORF">ASTE57867_4705</name>
</gene>
<dbReference type="InterPro" id="IPR029058">
    <property type="entry name" value="AB_hydrolase_fold"/>
</dbReference>
<dbReference type="PANTHER" id="PTHR10655">
    <property type="entry name" value="LYSOPHOSPHOLIPASE-RELATED"/>
    <property type="match status" value="1"/>
</dbReference>
<name>A0A485KGZ8_9STRA</name>
<proteinExistence type="inferred from homology"/>
<keyword evidence="2" id="KW-0378">Hydrolase</keyword>
<dbReference type="EMBL" id="VJMH01001203">
    <property type="protein sequence ID" value="KAF0712719.1"/>
    <property type="molecule type" value="Genomic_DNA"/>
</dbReference>
<dbReference type="InterPro" id="IPR050565">
    <property type="entry name" value="LYPA1-2/EST-like"/>
</dbReference>
<dbReference type="Gene3D" id="3.40.50.1820">
    <property type="entry name" value="alpha/beta hydrolase"/>
    <property type="match status" value="1"/>
</dbReference>
<dbReference type="SUPFAM" id="SSF53474">
    <property type="entry name" value="alpha/beta-Hydrolases"/>
    <property type="match status" value="1"/>
</dbReference>
<dbReference type="InterPro" id="IPR003140">
    <property type="entry name" value="PLipase/COase/thioEstase"/>
</dbReference>
<feature type="domain" description="Phospholipase/carboxylesterase/thioesterase" evidence="3">
    <location>
        <begin position="19"/>
        <end position="198"/>
    </location>
</feature>
<evidence type="ECO:0000313" key="5">
    <source>
        <dbReference type="EMBL" id="VFT81805.1"/>
    </source>
</evidence>
<reference evidence="5 6" key="1">
    <citation type="submission" date="2019-03" db="EMBL/GenBank/DDBJ databases">
        <authorList>
            <person name="Gaulin E."/>
            <person name="Dumas B."/>
        </authorList>
    </citation>
    <scope>NUCLEOTIDE SEQUENCE [LARGE SCALE GENOMIC DNA]</scope>
    <source>
        <strain evidence="5">CBS 568.67</strain>
    </source>
</reference>
<dbReference type="GO" id="GO:0052689">
    <property type="term" value="F:carboxylic ester hydrolase activity"/>
    <property type="evidence" value="ECO:0007669"/>
    <property type="project" value="TreeGrafter"/>
</dbReference>
<dbReference type="EMBL" id="CAADRA010001203">
    <property type="protein sequence ID" value="VFT81805.1"/>
    <property type="molecule type" value="Genomic_DNA"/>
</dbReference>
<dbReference type="Pfam" id="PF02230">
    <property type="entry name" value="Abhydrolase_2"/>
    <property type="match status" value="1"/>
</dbReference>
<reference evidence="4" key="2">
    <citation type="submission" date="2019-06" db="EMBL/GenBank/DDBJ databases">
        <title>Genomics analysis of Aphanomyces spp. identifies a new class of oomycete effector associated with host adaptation.</title>
        <authorList>
            <person name="Gaulin E."/>
        </authorList>
    </citation>
    <scope>NUCLEOTIDE SEQUENCE</scope>
    <source>
        <strain evidence="4">CBS 578.67</strain>
    </source>
</reference>
<dbReference type="GO" id="GO:0005737">
    <property type="term" value="C:cytoplasm"/>
    <property type="evidence" value="ECO:0007669"/>
    <property type="project" value="TreeGrafter"/>
</dbReference>
<comment type="similarity">
    <text evidence="1">Belongs to the AB hydrolase superfamily. AB hydrolase 2 family.</text>
</comment>
<dbReference type="GO" id="GO:0008474">
    <property type="term" value="F:palmitoyl-(protein) hydrolase activity"/>
    <property type="evidence" value="ECO:0007669"/>
    <property type="project" value="TreeGrafter"/>
</dbReference>
<dbReference type="PANTHER" id="PTHR10655:SF17">
    <property type="entry name" value="LYSOPHOSPHOLIPASE-LIKE PROTEIN 1"/>
    <property type="match status" value="1"/>
</dbReference>